<evidence type="ECO:0000313" key="3">
    <source>
        <dbReference type="Proteomes" id="UP000198755"/>
    </source>
</evidence>
<evidence type="ECO:0000313" key="2">
    <source>
        <dbReference type="EMBL" id="SFK45848.1"/>
    </source>
</evidence>
<dbReference type="Gene3D" id="3.40.50.720">
    <property type="entry name" value="NAD(P)-binding Rossmann-like Domain"/>
    <property type="match status" value="1"/>
</dbReference>
<accession>A0A1I3ZPB0</accession>
<dbReference type="SUPFAM" id="SSF51735">
    <property type="entry name" value="NAD(P)-binding Rossmann-fold domains"/>
    <property type="match status" value="1"/>
</dbReference>
<dbReference type="InterPro" id="IPR001509">
    <property type="entry name" value="Epimerase_deHydtase"/>
</dbReference>
<name>A0A1I3ZPB0_9HYPH</name>
<dbReference type="PANTHER" id="PTHR12126:SF11">
    <property type="entry name" value="NADH DEHYDROGENASE [UBIQUINONE] 1 ALPHA SUBCOMPLEX SUBUNIT 9, MITOCHONDRIAL"/>
    <property type="match status" value="1"/>
</dbReference>
<protein>
    <submittedName>
        <fullName evidence="2">NADH dehydrogenase</fullName>
    </submittedName>
</protein>
<dbReference type="EMBL" id="FOSN01000008">
    <property type="protein sequence ID" value="SFK45848.1"/>
    <property type="molecule type" value="Genomic_DNA"/>
</dbReference>
<keyword evidence="3" id="KW-1185">Reference proteome</keyword>
<dbReference type="Proteomes" id="UP000198755">
    <property type="component" value="Unassembled WGS sequence"/>
</dbReference>
<proteinExistence type="predicted"/>
<organism evidence="2 3">
    <name type="scientific">Methylocapsa palsarum</name>
    <dbReference type="NCBI Taxonomy" id="1612308"/>
    <lineage>
        <taxon>Bacteria</taxon>
        <taxon>Pseudomonadati</taxon>
        <taxon>Pseudomonadota</taxon>
        <taxon>Alphaproteobacteria</taxon>
        <taxon>Hyphomicrobiales</taxon>
        <taxon>Beijerinckiaceae</taxon>
        <taxon>Methylocapsa</taxon>
    </lineage>
</organism>
<gene>
    <name evidence="2" type="ORF">SAMN05444581_10886</name>
</gene>
<dbReference type="AlphaFoldDB" id="A0A1I3ZPB0"/>
<dbReference type="FunFam" id="3.40.50.720:FF:000702">
    <property type="entry name" value="NADH dehydrogenase (Ubiquinone)"/>
    <property type="match status" value="1"/>
</dbReference>
<reference evidence="2 3" key="1">
    <citation type="submission" date="2016-10" db="EMBL/GenBank/DDBJ databases">
        <authorList>
            <person name="de Groot N.N."/>
        </authorList>
    </citation>
    <scope>NUCLEOTIDE SEQUENCE [LARGE SCALE GENOMIC DNA]</scope>
    <source>
        <strain evidence="2 3">NE2</strain>
    </source>
</reference>
<evidence type="ECO:0000259" key="1">
    <source>
        <dbReference type="Pfam" id="PF01370"/>
    </source>
</evidence>
<dbReference type="PANTHER" id="PTHR12126">
    <property type="entry name" value="NADH-UBIQUINONE OXIDOREDUCTASE 39 KDA SUBUNIT-RELATED"/>
    <property type="match status" value="1"/>
</dbReference>
<feature type="domain" description="NAD-dependent epimerase/dehydratase" evidence="1">
    <location>
        <begin position="7"/>
        <end position="216"/>
    </location>
</feature>
<dbReference type="GO" id="GO:0044877">
    <property type="term" value="F:protein-containing complex binding"/>
    <property type="evidence" value="ECO:0007669"/>
    <property type="project" value="TreeGrafter"/>
</dbReference>
<dbReference type="InterPro" id="IPR051207">
    <property type="entry name" value="ComplexI_NDUFA9_subunit"/>
</dbReference>
<dbReference type="CDD" id="cd05271">
    <property type="entry name" value="NDUFA9_like_SDR_a"/>
    <property type="match status" value="1"/>
</dbReference>
<sequence>MKTGHLVTVFGGSGFIGRHAVRALAQSGWRVRVASRRPDLAFHLQPAGKVGQINAVQANLRYPESIARAVRDADAVVNLVGLLSESGAQNFDAIHNLGAQAIANAANQTGAKVFVQMSAIGADPHQTAVYAKTKGLGEEAVLRIRPDAVVLRPSVVFGPEDEFFNRFAAMARILPALPLIGGGATRLQPVFVGDVARSVALAVEGKATPGTIYELGGAQISTFKEIIEFIMKITGQQRRLVPVTFERAKQIGALTETMMRLSLGLFPKILAITEDQVELLRSDNVVSEQAIAEGRTLRGLGIAPEAYETFVPTYLYRYRKAGQFSGLGAS</sequence>
<dbReference type="STRING" id="1612308.SAMN05444581_10886"/>
<dbReference type="InterPro" id="IPR036291">
    <property type="entry name" value="NAD(P)-bd_dom_sf"/>
</dbReference>
<dbReference type="Pfam" id="PF01370">
    <property type="entry name" value="Epimerase"/>
    <property type="match status" value="1"/>
</dbReference>